<reference evidence="1 2" key="1">
    <citation type="journal article" date="2022" name="DNA Res.">
        <title>Chromosomal-level genome assembly of the orchid tree Bauhinia variegata (Leguminosae; Cercidoideae) supports the allotetraploid origin hypothesis of Bauhinia.</title>
        <authorList>
            <person name="Zhong Y."/>
            <person name="Chen Y."/>
            <person name="Zheng D."/>
            <person name="Pang J."/>
            <person name="Liu Y."/>
            <person name="Luo S."/>
            <person name="Meng S."/>
            <person name="Qian L."/>
            <person name="Wei D."/>
            <person name="Dai S."/>
            <person name="Zhou R."/>
        </authorList>
    </citation>
    <scope>NUCLEOTIDE SEQUENCE [LARGE SCALE GENOMIC DNA]</scope>
    <source>
        <strain evidence="1">BV-YZ2020</strain>
    </source>
</reference>
<sequence>MTNLCSAYQPAASGLQRRHSFNRQCCLSALASGGVVCGKVRVKREGKYGGARVPHLTLLPPLQDSFVVLVHFLQYLRAKTLPVVSALHSQAFAVRVFSSYCYNYSRTTYWQLSELGKELEGIGIGGCIINELRTNVP</sequence>
<comment type="caution">
    <text evidence="1">The sequence shown here is derived from an EMBL/GenBank/DDBJ whole genome shotgun (WGS) entry which is preliminary data.</text>
</comment>
<accession>A0ACB9LYE1</accession>
<evidence type="ECO:0000313" key="2">
    <source>
        <dbReference type="Proteomes" id="UP000828941"/>
    </source>
</evidence>
<evidence type="ECO:0000313" key="1">
    <source>
        <dbReference type="EMBL" id="KAI4316798.1"/>
    </source>
</evidence>
<protein>
    <submittedName>
        <fullName evidence="1">Uncharacterized protein</fullName>
    </submittedName>
</protein>
<dbReference type="EMBL" id="CM039435">
    <property type="protein sequence ID" value="KAI4316798.1"/>
    <property type="molecule type" value="Genomic_DNA"/>
</dbReference>
<gene>
    <name evidence="1" type="ORF">L6164_024742</name>
</gene>
<keyword evidence="2" id="KW-1185">Reference proteome</keyword>
<proteinExistence type="predicted"/>
<organism evidence="1 2">
    <name type="scientific">Bauhinia variegata</name>
    <name type="common">Purple orchid tree</name>
    <name type="synonym">Phanera variegata</name>
    <dbReference type="NCBI Taxonomy" id="167791"/>
    <lineage>
        <taxon>Eukaryota</taxon>
        <taxon>Viridiplantae</taxon>
        <taxon>Streptophyta</taxon>
        <taxon>Embryophyta</taxon>
        <taxon>Tracheophyta</taxon>
        <taxon>Spermatophyta</taxon>
        <taxon>Magnoliopsida</taxon>
        <taxon>eudicotyledons</taxon>
        <taxon>Gunneridae</taxon>
        <taxon>Pentapetalae</taxon>
        <taxon>rosids</taxon>
        <taxon>fabids</taxon>
        <taxon>Fabales</taxon>
        <taxon>Fabaceae</taxon>
        <taxon>Cercidoideae</taxon>
        <taxon>Cercideae</taxon>
        <taxon>Bauhiniinae</taxon>
        <taxon>Bauhinia</taxon>
    </lineage>
</organism>
<dbReference type="Proteomes" id="UP000828941">
    <property type="component" value="Chromosome 10"/>
</dbReference>
<name>A0ACB9LYE1_BAUVA</name>